<sequence>MKGSLKAMTFFKVACMNSVLFILIILYGEDSWYLLILSAAQLIFVPYMLHIILKEQRGWIPTFYPYFGIVASIAIFVLQITQDSPIDTILATIYFMFTIMLAILGVNRFLHRGFVHVEEFLIDIGLIYMVIGGAWFVAHEAQIDTGFSPIITWLTANHFHYSAFLLPVSVGLLGRVHQSKWYPLVATIIIISPMVVALGITFSVILEFVSVILYIIGIYGLIGLSFQTSFQNTFQKWFVRISYSALGISILFSLIYALGNLSERFFISIDFMILFHGLINIILFAGIGTIGWLVAPPLSKQREIVFPISKIRGSVVVDEAILNGKTDEQSYNGLIDSMKQFAYDIDTETLSNTIIDFYENTKSYRLFAEVYWHHWFLPLAIIYRQISRFIKQLNLPLSSRYNEMTGDIHGIADHIDGRSNTRAWVRKISQETVFVALYSHHQSGERTYMNIALPLPRTSMIGILELNQQGEHLQLTSKKVRTTKADSGIYLVIRNRLFRLPIEETFDVEEVEEGLLKARHRMWLFSIPFLHINYRIEHKHLPQLERKVE</sequence>
<comment type="caution">
    <text evidence="2">The sequence shown here is derived from an EMBL/GenBank/DDBJ whole genome shotgun (WGS) entry which is preliminary data.</text>
</comment>
<dbReference type="AlphaFoldDB" id="A0A941DRA0"/>
<organism evidence="2 3">
    <name type="scientific">Virgibacillus salarius</name>
    <dbReference type="NCBI Taxonomy" id="447199"/>
    <lineage>
        <taxon>Bacteria</taxon>
        <taxon>Bacillati</taxon>
        <taxon>Bacillota</taxon>
        <taxon>Bacilli</taxon>
        <taxon>Bacillales</taxon>
        <taxon>Bacillaceae</taxon>
        <taxon>Virgibacillus</taxon>
    </lineage>
</organism>
<feature type="transmembrane region" description="Helical" evidence="1">
    <location>
        <begin position="63"/>
        <end position="82"/>
    </location>
</feature>
<keyword evidence="3" id="KW-1185">Reference proteome</keyword>
<feature type="transmembrane region" description="Helical" evidence="1">
    <location>
        <begin position="7"/>
        <end position="26"/>
    </location>
</feature>
<proteinExistence type="predicted"/>
<feature type="transmembrane region" description="Helical" evidence="1">
    <location>
        <begin position="120"/>
        <end position="138"/>
    </location>
</feature>
<dbReference type="Proteomes" id="UP000675284">
    <property type="component" value="Unassembled WGS sequence"/>
</dbReference>
<keyword evidence="1" id="KW-0472">Membrane</keyword>
<dbReference type="EMBL" id="JAGSOT010000006">
    <property type="protein sequence ID" value="MBR7795115.1"/>
    <property type="molecule type" value="Genomic_DNA"/>
</dbReference>
<evidence type="ECO:0000313" key="3">
    <source>
        <dbReference type="Proteomes" id="UP000675284"/>
    </source>
</evidence>
<keyword evidence="1" id="KW-1133">Transmembrane helix</keyword>
<dbReference type="InterPro" id="IPR025450">
    <property type="entry name" value="YndJ-like"/>
</dbReference>
<reference evidence="2" key="1">
    <citation type="submission" date="2021-04" db="EMBL/GenBank/DDBJ databases">
        <title>Isolation and polyphasic classification of algal microorganism.</title>
        <authorList>
            <person name="Wang S."/>
        </authorList>
    </citation>
    <scope>NUCLEOTIDE SEQUENCE</scope>
    <source>
        <strain evidence="2">720a</strain>
    </source>
</reference>
<evidence type="ECO:0000313" key="2">
    <source>
        <dbReference type="EMBL" id="MBR7795115.1"/>
    </source>
</evidence>
<feature type="transmembrane region" description="Helical" evidence="1">
    <location>
        <begin position="271"/>
        <end position="295"/>
    </location>
</feature>
<dbReference type="Pfam" id="PF14158">
    <property type="entry name" value="YndJ"/>
    <property type="match status" value="1"/>
</dbReference>
<name>A0A941DRA0_9BACI</name>
<gene>
    <name evidence="2" type="ORF">KCX74_03550</name>
</gene>
<feature type="transmembrane region" description="Helical" evidence="1">
    <location>
        <begin position="238"/>
        <end position="259"/>
    </location>
</feature>
<feature type="transmembrane region" description="Helical" evidence="1">
    <location>
        <begin position="181"/>
        <end position="202"/>
    </location>
</feature>
<protein>
    <submittedName>
        <fullName evidence="2">YndJ family protein</fullName>
    </submittedName>
</protein>
<keyword evidence="1" id="KW-0812">Transmembrane</keyword>
<accession>A0A941DRA0</accession>
<feature type="transmembrane region" description="Helical" evidence="1">
    <location>
        <begin position="88"/>
        <end position="108"/>
    </location>
</feature>
<feature type="transmembrane region" description="Helical" evidence="1">
    <location>
        <begin position="32"/>
        <end position="51"/>
    </location>
</feature>
<feature type="transmembrane region" description="Helical" evidence="1">
    <location>
        <begin position="150"/>
        <end position="174"/>
    </location>
</feature>
<evidence type="ECO:0000256" key="1">
    <source>
        <dbReference type="SAM" id="Phobius"/>
    </source>
</evidence>
<feature type="transmembrane region" description="Helical" evidence="1">
    <location>
        <begin position="208"/>
        <end position="226"/>
    </location>
</feature>